<comment type="caution">
    <text evidence="9">The sequence shown here is derived from an EMBL/GenBank/DDBJ whole genome shotgun (WGS) entry which is preliminary data.</text>
</comment>
<feature type="binding site" evidence="7">
    <location>
        <position position="22"/>
    </location>
    <ligand>
        <name>phosphoenolpyruvate</name>
        <dbReference type="ChEBI" id="CHEBI:58702"/>
    </ligand>
</feature>
<dbReference type="GO" id="GO:0009423">
    <property type="term" value="P:chorismate biosynthetic process"/>
    <property type="evidence" value="ECO:0007669"/>
    <property type="project" value="UniProtKB-UniRule"/>
</dbReference>
<dbReference type="AlphaFoldDB" id="A0AA37HWG1"/>
<dbReference type="CDD" id="cd01556">
    <property type="entry name" value="EPSP_synthase"/>
    <property type="match status" value="1"/>
</dbReference>
<comment type="caution">
    <text evidence="7">Lacks conserved residue(s) required for the propagation of feature annotation.</text>
</comment>
<accession>A0AA37HWG1</accession>
<feature type="domain" description="Enolpyruvate transferase" evidence="8">
    <location>
        <begin position="9"/>
        <end position="59"/>
    </location>
</feature>
<keyword evidence="7" id="KW-0963">Cytoplasm</keyword>
<feature type="binding site" evidence="7">
    <location>
        <position position="372"/>
    </location>
    <ligand>
        <name>phosphoenolpyruvate</name>
        <dbReference type="ChEBI" id="CHEBI:58702"/>
    </ligand>
</feature>
<protein>
    <recommendedName>
        <fullName evidence="7">3-phosphoshikimate 1-carboxyvinyltransferase</fullName>
        <ecNumber evidence="7">2.5.1.19</ecNumber>
    </recommendedName>
    <alternativeName>
        <fullName evidence="7">5-enolpyruvylshikimate-3-phosphate synthase</fullName>
        <shortName evidence="7">EPSP synthase</shortName>
        <shortName evidence="7">EPSPS</shortName>
    </alternativeName>
</protein>
<feature type="binding site" evidence="7">
    <location>
        <position position="146"/>
    </location>
    <ligand>
        <name>phosphoenolpyruvate</name>
        <dbReference type="ChEBI" id="CHEBI:58702"/>
    </ligand>
</feature>
<dbReference type="Pfam" id="PF00275">
    <property type="entry name" value="EPSP_synthase"/>
    <property type="match status" value="2"/>
</dbReference>
<feature type="active site" description="Proton acceptor" evidence="7">
    <location>
        <position position="297"/>
    </location>
</feature>
<proteinExistence type="inferred from homology"/>
<dbReference type="InterPro" id="IPR013792">
    <property type="entry name" value="RNA3'P_cycl/enolpyr_Trfase_a/b"/>
</dbReference>
<evidence type="ECO:0000256" key="6">
    <source>
        <dbReference type="ARBA" id="ARBA00044633"/>
    </source>
</evidence>
<dbReference type="EC" id="2.5.1.19" evidence="7"/>
<name>A0AA37HWG1_SEGBR</name>
<feature type="binding site" evidence="7">
    <location>
        <position position="27"/>
    </location>
    <ligand>
        <name>3-phosphoshikimate</name>
        <dbReference type="ChEBI" id="CHEBI:145989"/>
    </ligand>
</feature>
<dbReference type="GO" id="GO:0005737">
    <property type="term" value="C:cytoplasm"/>
    <property type="evidence" value="ECO:0007669"/>
    <property type="project" value="UniProtKB-SubCell"/>
</dbReference>
<reference evidence="9" key="1">
    <citation type="submission" date="2021-08" db="EMBL/GenBank/DDBJ databases">
        <title>Prevotella lacticifex sp. nov., isolated from rumen of cow.</title>
        <authorList>
            <person name="Shinkai T."/>
            <person name="Ikeyama N."/>
            <person name="Kumagai M."/>
            <person name="Ohmori H."/>
            <person name="Sakamoto M."/>
            <person name="Ohkuma M."/>
            <person name="Mitsumori M."/>
        </authorList>
    </citation>
    <scope>NUCLEOTIDE SEQUENCE</scope>
    <source>
        <strain evidence="9">DSM 11371</strain>
    </source>
</reference>
<comment type="subunit">
    <text evidence="7">Monomer.</text>
</comment>
<dbReference type="EMBL" id="BPTR01000001">
    <property type="protein sequence ID" value="GJG28115.1"/>
    <property type="molecule type" value="Genomic_DNA"/>
</dbReference>
<organism evidence="9 10">
    <name type="scientific">Segatella bryantii</name>
    <name type="common">Prevotella bryantii</name>
    <dbReference type="NCBI Taxonomy" id="77095"/>
    <lineage>
        <taxon>Bacteria</taxon>
        <taxon>Pseudomonadati</taxon>
        <taxon>Bacteroidota</taxon>
        <taxon>Bacteroidia</taxon>
        <taxon>Bacteroidales</taxon>
        <taxon>Prevotellaceae</taxon>
        <taxon>Segatella</taxon>
    </lineage>
</organism>
<evidence type="ECO:0000256" key="1">
    <source>
        <dbReference type="ARBA" id="ARBA00004811"/>
    </source>
</evidence>
<dbReference type="GO" id="GO:0009073">
    <property type="term" value="P:aromatic amino acid family biosynthetic process"/>
    <property type="evidence" value="ECO:0007669"/>
    <property type="project" value="UniProtKB-KW"/>
</dbReference>
<dbReference type="PROSITE" id="PS00885">
    <property type="entry name" value="EPSP_SYNTHASE_2"/>
    <property type="match status" value="1"/>
</dbReference>
<keyword evidence="4 7" id="KW-0808">Transferase</keyword>
<dbReference type="InterPro" id="IPR001986">
    <property type="entry name" value="Enolpyruvate_Tfrase_dom"/>
</dbReference>
<feature type="binding site" evidence="7">
    <location>
        <position position="297"/>
    </location>
    <ligand>
        <name>3-phosphoshikimate</name>
        <dbReference type="ChEBI" id="CHEBI:145989"/>
    </ligand>
</feature>
<evidence type="ECO:0000313" key="9">
    <source>
        <dbReference type="EMBL" id="GJG28115.1"/>
    </source>
</evidence>
<feature type="binding site" evidence="7">
    <location>
        <position position="328"/>
    </location>
    <ligand>
        <name>phosphoenolpyruvate</name>
        <dbReference type="ChEBI" id="CHEBI:58702"/>
    </ligand>
</feature>
<dbReference type="InterPro" id="IPR023193">
    <property type="entry name" value="EPSP_synthase_CS"/>
</dbReference>
<dbReference type="InterPro" id="IPR006264">
    <property type="entry name" value="EPSP_synthase"/>
</dbReference>
<dbReference type="SUPFAM" id="SSF55205">
    <property type="entry name" value="EPT/RTPC-like"/>
    <property type="match status" value="1"/>
</dbReference>
<evidence type="ECO:0000256" key="7">
    <source>
        <dbReference type="HAMAP-Rule" id="MF_00210"/>
    </source>
</evidence>
<feature type="domain" description="Enolpyruvate transferase" evidence="8">
    <location>
        <begin position="61"/>
        <end position="406"/>
    </location>
</feature>
<keyword evidence="5 7" id="KW-0057">Aromatic amino acid biosynthesis</keyword>
<feature type="binding site" evidence="7">
    <location>
        <position position="145"/>
    </location>
    <ligand>
        <name>3-phosphoshikimate</name>
        <dbReference type="ChEBI" id="CHEBI:145989"/>
    </ligand>
</feature>
<dbReference type="Proteomes" id="UP000887043">
    <property type="component" value="Unassembled WGS sequence"/>
</dbReference>
<feature type="binding site" evidence="7">
    <location>
        <position position="397"/>
    </location>
    <ligand>
        <name>phosphoenolpyruvate</name>
        <dbReference type="ChEBI" id="CHEBI:58702"/>
    </ligand>
</feature>
<feature type="binding site" evidence="7">
    <location>
        <position position="324"/>
    </location>
    <ligand>
        <name>3-phosphoshikimate</name>
        <dbReference type="ChEBI" id="CHEBI:145989"/>
    </ligand>
</feature>
<dbReference type="Gene3D" id="3.65.10.10">
    <property type="entry name" value="Enolpyruvate transferase domain"/>
    <property type="match status" value="3"/>
</dbReference>
<evidence type="ECO:0000256" key="5">
    <source>
        <dbReference type="ARBA" id="ARBA00023141"/>
    </source>
</evidence>
<feature type="binding site" evidence="7">
    <location>
        <position position="70"/>
    </location>
    <ligand>
        <name>phosphoenolpyruvate</name>
        <dbReference type="ChEBI" id="CHEBI:58702"/>
    </ligand>
</feature>
<comment type="catalytic activity">
    <reaction evidence="6">
        <text>3-phosphoshikimate + phosphoenolpyruvate = 5-O-(1-carboxyvinyl)-3-phosphoshikimate + phosphate</text>
        <dbReference type="Rhea" id="RHEA:21256"/>
        <dbReference type="ChEBI" id="CHEBI:43474"/>
        <dbReference type="ChEBI" id="CHEBI:57701"/>
        <dbReference type="ChEBI" id="CHEBI:58702"/>
        <dbReference type="ChEBI" id="CHEBI:145989"/>
        <dbReference type="EC" id="2.5.1.19"/>
    </reaction>
    <physiologicalReaction direction="left-to-right" evidence="6">
        <dbReference type="Rhea" id="RHEA:21257"/>
    </physiologicalReaction>
</comment>
<feature type="binding site" evidence="7">
    <location>
        <position position="146"/>
    </location>
    <ligand>
        <name>3-phosphoshikimate</name>
        <dbReference type="ChEBI" id="CHEBI:145989"/>
    </ligand>
</feature>
<evidence type="ECO:0000256" key="4">
    <source>
        <dbReference type="ARBA" id="ARBA00022679"/>
    </source>
</evidence>
<evidence type="ECO:0000259" key="8">
    <source>
        <dbReference type="Pfam" id="PF00275"/>
    </source>
</evidence>
<keyword evidence="3 7" id="KW-0028">Amino-acid biosynthesis</keyword>
<dbReference type="GO" id="GO:0008652">
    <property type="term" value="P:amino acid biosynthetic process"/>
    <property type="evidence" value="ECO:0007669"/>
    <property type="project" value="UniProtKB-KW"/>
</dbReference>
<comment type="similarity">
    <text evidence="2 7">Belongs to the EPSP synthase family.</text>
</comment>
<dbReference type="HAMAP" id="MF_00210">
    <property type="entry name" value="EPSP_synth"/>
    <property type="match status" value="1"/>
</dbReference>
<feature type="binding site" evidence="7">
    <location>
        <position position="144"/>
    </location>
    <ligand>
        <name>3-phosphoshikimate</name>
        <dbReference type="ChEBI" id="CHEBI:145989"/>
    </ligand>
</feature>
<feature type="binding site" evidence="7">
    <location>
        <position position="22"/>
    </location>
    <ligand>
        <name>3-phosphoshikimate</name>
        <dbReference type="ChEBI" id="CHEBI:145989"/>
    </ligand>
</feature>
<dbReference type="InterPro" id="IPR036968">
    <property type="entry name" value="Enolpyruvate_Tfrase_sf"/>
</dbReference>
<comment type="subcellular location">
    <subcellularLocation>
        <location evidence="7">Cytoplasm</location>
    </subcellularLocation>
</comment>
<dbReference type="GO" id="GO:0003866">
    <property type="term" value="F:3-phosphoshikimate 1-carboxyvinyltransferase activity"/>
    <property type="evidence" value="ECO:0007669"/>
    <property type="project" value="UniProtKB-UniRule"/>
</dbReference>
<dbReference type="RefSeq" id="WP_006282123.1">
    <property type="nucleotide sequence ID" value="NZ_BPTR01000001.1"/>
</dbReference>
<comment type="function">
    <text evidence="7">Catalyzes the transfer of the enolpyruvyl moiety of phosphoenolpyruvate (PEP) to the 5-hydroxyl of shikimate-3-phosphate (S3P) to produce enolpyruvyl shikimate-3-phosphate and inorganic phosphate.</text>
</comment>
<dbReference type="PIRSF" id="PIRSF000505">
    <property type="entry name" value="EPSPS"/>
    <property type="match status" value="1"/>
</dbReference>
<feature type="binding site" evidence="7">
    <location>
        <position position="172"/>
    </location>
    <ligand>
        <name>3-phosphoshikimate</name>
        <dbReference type="ChEBI" id="CHEBI:145989"/>
    </ligand>
</feature>
<comment type="pathway">
    <text evidence="1 7">Metabolic intermediate biosynthesis; chorismate biosynthesis; chorismate from D-erythrose 4-phosphate and phosphoenolpyruvate: step 6/7.</text>
</comment>
<evidence type="ECO:0000256" key="3">
    <source>
        <dbReference type="ARBA" id="ARBA00022605"/>
    </source>
</evidence>
<feature type="binding site" evidence="7">
    <location>
        <position position="23"/>
    </location>
    <ligand>
        <name>3-phosphoshikimate</name>
        <dbReference type="ChEBI" id="CHEBI:145989"/>
    </ligand>
</feature>
<sequence>MKSYTINAPLQIDATIELPASKSISNRALIIYALSHGGILPKNLSDCDDTEVIIAALKNSPDIIDIKAAGTAMRFMTAFLSSTLGSHTITGTERMQHRPIKILVDALKSLGANISYIKEDGFPPLHITGKQLTGGHLQIPGNISSQYISALLMIGPILKQGLELELSGEIVSRPYINMTLKIMAYFGAEAQWESENIIKVSPKPYINKAYLVENDWSGSSYWYEIMALCKDDQAKIHLTGLFRNSLQGDSVIQDIFAKLGVRTVFEESGTDATTTVTLTKTPYHLESFTYDFTKCPDLAQTVVVTCCELGIKFHFTGLASLKIKETDRIEALKIELRKLGFILHDEHDDTLIWNGDRCEASMAPIDTYEDHRMAMAFAPTCFVHKDLLMNNPQVVSKSYPHFWDDLRQANFLIKQN</sequence>
<dbReference type="PANTHER" id="PTHR21090:SF5">
    <property type="entry name" value="PENTAFUNCTIONAL AROM POLYPEPTIDE"/>
    <property type="match status" value="1"/>
</dbReference>
<dbReference type="PANTHER" id="PTHR21090">
    <property type="entry name" value="AROM/DEHYDROQUINATE SYNTHASE"/>
    <property type="match status" value="1"/>
</dbReference>
<evidence type="ECO:0000256" key="2">
    <source>
        <dbReference type="ARBA" id="ARBA00009948"/>
    </source>
</evidence>
<evidence type="ECO:0000313" key="10">
    <source>
        <dbReference type="Proteomes" id="UP000887043"/>
    </source>
</evidence>
<gene>
    <name evidence="7 9" type="primary">aroA</name>
    <name evidence="9" type="ORF">PRRU23_18150</name>
</gene>
<feature type="binding site" evidence="7">
    <location>
        <position position="98"/>
    </location>
    <ligand>
        <name>phosphoenolpyruvate</name>
        <dbReference type="ChEBI" id="CHEBI:58702"/>
    </ligand>
</feature>